<dbReference type="Proteomes" id="UP001163046">
    <property type="component" value="Unassembled WGS sequence"/>
</dbReference>
<evidence type="ECO:0000313" key="1">
    <source>
        <dbReference type="EMBL" id="KAJ7378769.1"/>
    </source>
</evidence>
<protein>
    <submittedName>
        <fullName evidence="1">Uncharacterized protein</fullName>
    </submittedName>
</protein>
<dbReference type="AlphaFoldDB" id="A0A9W9ZD18"/>
<name>A0A9W9ZD18_9CNID</name>
<reference evidence="1" key="1">
    <citation type="submission" date="2023-01" db="EMBL/GenBank/DDBJ databases">
        <title>Genome assembly of the deep-sea coral Lophelia pertusa.</title>
        <authorList>
            <person name="Herrera S."/>
            <person name="Cordes E."/>
        </authorList>
    </citation>
    <scope>NUCLEOTIDE SEQUENCE</scope>
    <source>
        <strain evidence="1">USNM1676648</strain>
        <tissue evidence="1">Polyp</tissue>
    </source>
</reference>
<accession>A0A9W9ZD18</accession>
<proteinExistence type="predicted"/>
<comment type="caution">
    <text evidence="1">The sequence shown here is derived from an EMBL/GenBank/DDBJ whole genome shotgun (WGS) entry which is preliminary data.</text>
</comment>
<gene>
    <name evidence="1" type="ORF">OS493_021355</name>
</gene>
<keyword evidence="2" id="KW-1185">Reference proteome</keyword>
<organism evidence="1 2">
    <name type="scientific">Desmophyllum pertusum</name>
    <dbReference type="NCBI Taxonomy" id="174260"/>
    <lineage>
        <taxon>Eukaryota</taxon>
        <taxon>Metazoa</taxon>
        <taxon>Cnidaria</taxon>
        <taxon>Anthozoa</taxon>
        <taxon>Hexacorallia</taxon>
        <taxon>Scleractinia</taxon>
        <taxon>Caryophylliina</taxon>
        <taxon>Caryophylliidae</taxon>
        <taxon>Desmophyllum</taxon>
    </lineage>
</organism>
<sequence>MMSPIYQLFANVQQPVRCGNKTCIKKVKESDLKSCGRCGNQNTAAKIKSRLEKSQSFLHHFQRTQSKEWT</sequence>
<dbReference type="EMBL" id="MU826363">
    <property type="protein sequence ID" value="KAJ7378769.1"/>
    <property type="molecule type" value="Genomic_DNA"/>
</dbReference>
<evidence type="ECO:0000313" key="2">
    <source>
        <dbReference type="Proteomes" id="UP001163046"/>
    </source>
</evidence>